<evidence type="ECO:0000256" key="1">
    <source>
        <dbReference type="SAM" id="Phobius"/>
    </source>
</evidence>
<protein>
    <submittedName>
        <fullName evidence="2">Uncharacterized protein</fullName>
    </submittedName>
</protein>
<evidence type="ECO:0000313" key="3">
    <source>
        <dbReference type="Proteomes" id="UP000533306"/>
    </source>
</evidence>
<dbReference type="EMBL" id="JACHEU010000001">
    <property type="protein sequence ID" value="MBB6013173.1"/>
    <property type="molecule type" value="Genomic_DNA"/>
</dbReference>
<dbReference type="AlphaFoldDB" id="A0A7W9VVK4"/>
<keyword evidence="1" id="KW-1133">Transmembrane helix</keyword>
<evidence type="ECO:0000313" key="2">
    <source>
        <dbReference type="EMBL" id="MBB6013173.1"/>
    </source>
</evidence>
<name>A0A7W9VVK4_9HYPH</name>
<gene>
    <name evidence="2" type="ORF">HNR59_002518</name>
</gene>
<feature type="transmembrane region" description="Helical" evidence="1">
    <location>
        <begin position="12"/>
        <end position="32"/>
    </location>
</feature>
<accession>A0A7W9VVK4</accession>
<dbReference type="RefSeq" id="WP_183830704.1">
    <property type="nucleotide sequence ID" value="NZ_JACHEU010000001.1"/>
</dbReference>
<reference evidence="2 3" key="1">
    <citation type="submission" date="2020-08" db="EMBL/GenBank/DDBJ databases">
        <title>Genomic Encyclopedia of Type Strains, Phase IV (KMG-IV): sequencing the most valuable type-strain genomes for metagenomic binning, comparative biology and taxonomic classification.</title>
        <authorList>
            <person name="Goeker M."/>
        </authorList>
    </citation>
    <scope>NUCLEOTIDE SEQUENCE [LARGE SCALE GENOMIC DNA]</scope>
    <source>
        <strain evidence="2 3">DSM 11099</strain>
    </source>
</reference>
<keyword evidence="3" id="KW-1185">Reference proteome</keyword>
<proteinExistence type="predicted"/>
<organism evidence="2 3">
    <name type="scientific">Aquamicrobium lusatiense</name>
    <dbReference type="NCBI Taxonomy" id="89772"/>
    <lineage>
        <taxon>Bacteria</taxon>
        <taxon>Pseudomonadati</taxon>
        <taxon>Pseudomonadota</taxon>
        <taxon>Alphaproteobacteria</taxon>
        <taxon>Hyphomicrobiales</taxon>
        <taxon>Phyllobacteriaceae</taxon>
        <taxon>Aquamicrobium</taxon>
    </lineage>
</organism>
<sequence>MKNSAFFTALSFYARVLAGVLAAIGIVSIIALQTGWLTLFSEADDRAPQSDALALNAEEPAVAANGYKVIMSQMIPVDSSLTYDISAEVRSIAPADVKNGLARTYLGVATFDKDRKEIRGGPGTYRYAGAINFRLYSDAGWRVLSGSITGEGDEAHTQFRPGTRYVRIVALLNYVSGDQQAETEDMTTEIRNVRFAPRLNMNSDK</sequence>
<keyword evidence="1" id="KW-0472">Membrane</keyword>
<comment type="caution">
    <text evidence="2">The sequence shown here is derived from an EMBL/GenBank/DDBJ whole genome shotgun (WGS) entry which is preliminary data.</text>
</comment>
<dbReference type="Proteomes" id="UP000533306">
    <property type="component" value="Unassembled WGS sequence"/>
</dbReference>
<keyword evidence="1" id="KW-0812">Transmembrane</keyword>